<comment type="similarity">
    <text evidence="1">Belongs to the glycosyltransferase 2 family.</text>
</comment>
<protein>
    <submittedName>
        <fullName evidence="4">Rhamnosyltransferase</fullName>
    </submittedName>
</protein>
<keyword evidence="2" id="KW-0328">Glycosyltransferase</keyword>
<accession>A0A158BNQ9</accession>
<dbReference type="PANTHER" id="PTHR43179:SF12">
    <property type="entry name" value="GALACTOFURANOSYLTRANSFERASE GLFT2"/>
    <property type="match status" value="1"/>
</dbReference>
<dbReference type="EMBL" id="FCNX02000007">
    <property type="protein sequence ID" value="SAK71708.1"/>
    <property type="molecule type" value="Genomic_DNA"/>
</dbReference>
<dbReference type="STRING" id="1777138.AWB77_03051"/>
<keyword evidence="3" id="KW-0808">Transferase</keyword>
<name>A0A158BNQ9_9BURK</name>
<gene>
    <name evidence="4" type="ORF">AWB77_03051</name>
</gene>
<dbReference type="AlphaFoldDB" id="A0A158BNQ9"/>
<dbReference type="SUPFAM" id="SSF53448">
    <property type="entry name" value="Nucleotide-diphospho-sugar transferases"/>
    <property type="match status" value="1"/>
</dbReference>
<dbReference type="CDD" id="cd02526">
    <property type="entry name" value="GT2_RfbF_like"/>
    <property type="match status" value="1"/>
</dbReference>
<keyword evidence="5" id="KW-1185">Reference proteome</keyword>
<evidence type="ECO:0000313" key="5">
    <source>
        <dbReference type="Proteomes" id="UP000054903"/>
    </source>
</evidence>
<dbReference type="Gene3D" id="3.90.550.10">
    <property type="entry name" value="Spore Coat Polysaccharide Biosynthesis Protein SpsA, Chain A"/>
    <property type="match status" value="1"/>
</dbReference>
<proteinExistence type="inferred from homology"/>
<evidence type="ECO:0000256" key="2">
    <source>
        <dbReference type="ARBA" id="ARBA00022676"/>
    </source>
</evidence>
<sequence>MSTGSATQRPGSVVVFYNPDAACIERANRLAKHTCCVVVDNTPDVDRVEGLDPGVRYLPNRDNLGIATALNQGVERLLREGCRTALLFDQDSEPTLEHLEVLPALLAQWRTAGEKVAIVGPAYDDPRLGGVASFVRFRPFVLARVPAEGERPVDTDFLITSGSCLNLDCWSTVGPMEDDLFIDFVDLEWCIRAKRAGYRLVGVPWITMAHELGGEPVRVLGRTYPMHSPVRHYYLFRNAIALIGRAYVPWSWKSTELVKLPFRLIIYSMMPTARRMHVAMALRGLRDGLRGRLGRL</sequence>
<dbReference type="GO" id="GO:0016757">
    <property type="term" value="F:glycosyltransferase activity"/>
    <property type="evidence" value="ECO:0007669"/>
    <property type="project" value="UniProtKB-KW"/>
</dbReference>
<organism evidence="4 5">
    <name type="scientific">Caballeronia fortuita</name>
    <dbReference type="NCBI Taxonomy" id="1777138"/>
    <lineage>
        <taxon>Bacteria</taxon>
        <taxon>Pseudomonadati</taxon>
        <taxon>Pseudomonadota</taxon>
        <taxon>Betaproteobacteria</taxon>
        <taxon>Burkholderiales</taxon>
        <taxon>Burkholderiaceae</taxon>
        <taxon>Caballeronia</taxon>
    </lineage>
</organism>
<dbReference type="PANTHER" id="PTHR43179">
    <property type="entry name" value="RHAMNOSYLTRANSFERASE WBBL"/>
    <property type="match status" value="1"/>
</dbReference>
<comment type="caution">
    <text evidence="4">The sequence shown here is derived from an EMBL/GenBank/DDBJ whole genome shotgun (WGS) entry which is preliminary data.</text>
</comment>
<dbReference type="Proteomes" id="UP000054903">
    <property type="component" value="Unassembled WGS sequence"/>
</dbReference>
<reference evidence="4" key="1">
    <citation type="submission" date="2016-01" db="EMBL/GenBank/DDBJ databases">
        <authorList>
            <person name="Peeters C."/>
        </authorList>
    </citation>
    <scope>NUCLEOTIDE SEQUENCE</scope>
    <source>
        <strain evidence="4">LMG 29320</strain>
    </source>
</reference>
<evidence type="ECO:0000256" key="3">
    <source>
        <dbReference type="ARBA" id="ARBA00022679"/>
    </source>
</evidence>
<evidence type="ECO:0000313" key="4">
    <source>
        <dbReference type="EMBL" id="SAK71708.1"/>
    </source>
</evidence>
<evidence type="ECO:0000256" key="1">
    <source>
        <dbReference type="ARBA" id="ARBA00006739"/>
    </source>
</evidence>
<dbReference type="InterPro" id="IPR029044">
    <property type="entry name" value="Nucleotide-diphossugar_trans"/>
</dbReference>